<gene>
    <name evidence="1" type="ORF">DHETER_LOCUS2981</name>
</gene>
<organism evidence="1 2">
    <name type="scientific">Dentiscutata heterogama</name>
    <dbReference type="NCBI Taxonomy" id="1316150"/>
    <lineage>
        <taxon>Eukaryota</taxon>
        <taxon>Fungi</taxon>
        <taxon>Fungi incertae sedis</taxon>
        <taxon>Mucoromycota</taxon>
        <taxon>Glomeromycotina</taxon>
        <taxon>Glomeromycetes</taxon>
        <taxon>Diversisporales</taxon>
        <taxon>Gigasporaceae</taxon>
        <taxon>Dentiscutata</taxon>
    </lineage>
</organism>
<evidence type="ECO:0000313" key="2">
    <source>
        <dbReference type="Proteomes" id="UP000789702"/>
    </source>
</evidence>
<keyword evidence="2" id="KW-1185">Reference proteome</keyword>
<dbReference type="Proteomes" id="UP000789702">
    <property type="component" value="Unassembled WGS sequence"/>
</dbReference>
<sequence length="110" mass="12444">MVFAEEEYDSTRDVFDSVISTLVPTLIVYMFDKDVIGIRKLKEANPSGSKTKAEAGSSDSETKAEEGSSDLETKDENIIRKIKRKHVFDDFIFLNGIHPGFYFNDVELLC</sequence>
<protein>
    <submittedName>
        <fullName evidence="1">16739_t:CDS:1</fullName>
    </submittedName>
</protein>
<accession>A0ACA9L166</accession>
<evidence type="ECO:0000313" key="1">
    <source>
        <dbReference type="EMBL" id="CAG8500415.1"/>
    </source>
</evidence>
<reference evidence="1" key="1">
    <citation type="submission" date="2021-06" db="EMBL/GenBank/DDBJ databases">
        <authorList>
            <person name="Kallberg Y."/>
            <person name="Tangrot J."/>
            <person name="Rosling A."/>
        </authorList>
    </citation>
    <scope>NUCLEOTIDE SEQUENCE</scope>
    <source>
        <strain evidence="1">IL203A</strain>
    </source>
</reference>
<proteinExistence type="predicted"/>
<comment type="caution">
    <text evidence="1">The sequence shown here is derived from an EMBL/GenBank/DDBJ whole genome shotgun (WGS) entry which is preliminary data.</text>
</comment>
<dbReference type="EMBL" id="CAJVPU010002402">
    <property type="protein sequence ID" value="CAG8500415.1"/>
    <property type="molecule type" value="Genomic_DNA"/>
</dbReference>
<name>A0ACA9L166_9GLOM</name>